<dbReference type="Gene3D" id="1.20.120.450">
    <property type="entry name" value="dinb family like domain"/>
    <property type="match status" value="1"/>
</dbReference>
<dbReference type="AlphaFoldDB" id="A0A2U1AXR1"/>
<organism evidence="2 3">
    <name type="scientific">Pontibacter virosus</name>
    <dbReference type="NCBI Taxonomy" id="1765052"/>
    <lineage>
        <taxon>Bacteria</taxon>
        <taxon>Pseudomonadati</taxon>
        <taxon>Bacteroidota</taxon>
        <taxon>Cytophagia</taxon>
        <taxon>Cytophagales</taxon>
        <taxon>Hymenobacteraceae</taxon>
        <taxon>Pontibacter</taxon>
    </lineage>
</organism>
<proteinExistence type="predicted"/>
<keyword evidence="3" id="KW-1185">Reference proteome</keyword>
<dbReference type="Proteomes" id="UP000245466">
    <property type="component" value="Unassembled WGS sequence"/>
</dbReference>
<dbReference type="Pfam" id="PF12867">
    <property type="entry name" value="DinB_2"/>
    <property type="match status" value="1"/>
</dbReference>
<comment type="caution">
    <text evidence="2">The sequence shown here is derived from an EMBL/GenBank/DDBJ whole genome shotgun (WGS) entry which is preliminary data.</text>
</comment>
<dbReference type="RefSeq" id="WP_116543166.1">
    <property type="nucleotide sequence ID" value="NZ_QEKI01000005.1"/>
</dbReference>
<evidence type="ECO:0000259" key="1">
    <source>
        <dbReference type="Pfam" id="PF12867"/>
    </source>
</evidence>
<dbReference type="EMBL" id="QEKI01000005">
    <property type="protein sequence ID" value="PVY41219.1"/>
    <property type="molecule type" value="Genomic_DNA"/>
</dbReference>
<reference evidence="2 3" key="1">
    <citation type="submission" date="2018-04" db="EMBL/GenBank/DDBJ databases">
        <title>Genomic Encyclopedia of Type Strains, Phase IV (KMG-IV): sequencing the most valuable type-strain genomes for metagenomic binning, comparative biology and taxonomic classification.</title>
        <authorList>
            <person name="Goeker M."/>
        </authorList>
    </citation>
    <scope>NUCLEOTIDE SEQUENCE [LARGE SCALE GENOMIC DNA]</scope>
    <source>
        <strain evidence="2 3">DSM 100231</strain>
    </source>
</reference>
<evidence type="ECO:0000313" key="2">
    <source>
        <dbReference type="EMBL" id="PVY41219.1"/>
    </source>
</evidence>
<dbReference type="InterPro" id="IPR034660">
    <property type="entry name" value="DinB/YfiT-like"/>
</dbReference>
<evidence type="ECO:0000313" key="3">
    <source>
        <dbReference type="Proteomes" id="UP000245466"/>
    </source>
</evidence>
<feature type="domain" description="DinB-like" evidence="1">
    <location>
        <begin position="29"/>
        <end position="161"/>
    </location>
</feature>
<dbReference type="InterPro" id="IPR024775">
    <property type="entry name" value="DinB-like"/>
</dbReference>
<gene>
    <name evidence="2" type="ORF">C8E01_105146</name>
</gene>
<accession>A0A2U1AXR1</accession>
<dbReference type="SUPFAM" id="SSF109854">
    <property type="entry name" value="DinB/YfiT-like putative metalloenzymes"/>
    <property type="match status" value="1"/>
</dbReference>
<dbReference type="OrthoDB" id="1439983at2"/>
<name>A0A2U1AXR1_9BACT</name>
<protein>
    <submittedName>
        <fullName evidence="2">DinB family protein</fullName>
    </submittedName>
</protein>
<sequence>MTQTKNLEVWLRGPLPDVPAMLQPVAHALLQAREEVGSFMQDFPDELLWERPAGVASVGYHLQHLTGILERLFTYARGEQLNEQQLAYLYAEGKPVGQDKQSETLVQKFNEQVDKVMEQLRQTDESTLTESRRVGRAQVESTVMGLLFHAAEHSMRHVGQLLVTARVLREREMSNGNMVD</sequence>